<comment type="caution">
    <text evidence="2">The sequence shown here is derived from an EMBL/GenBank/DDBJ whole genome shotgun (WGS) entry which is preliminary data.</text>
</comment>
<proteinExistence type="predicted"/>
<reference evidence="2 3" key="1">
    <citation type="submission" date="2020-08" db="EMBL/GenBank/DDBJ databases">
        <title>Functional genomics of gut bacteria from endangered species of beetles.</title>
        <authorList>
            <person name="Carlos-Shanley C."/>
        </authorList>
    </citation>
    <scope>NUCLEOTIDE SEQUENCE [LARGE SCALE GENOMIC DNA]</scope>
    <source>
        <strain evidence="2 3">S00151</strain>
    </source>
</reference>
<protein>
    <submittedName>
        <fullName evidence="2">Putative repeat protein (TIGR03806 family)</fullName>
    </submittedName>
</protein>
<gene>
    <name evidence="2" type="ORF">HNP38_003389</name>
</gene>
<dbReference type="AlphaFoldDB" id="A0A840KEQ7"/>
<dbReference type="InterPro" id="IPR036280">
    <property type="entry name" value="Multihaem_cyt_sf"/>
</dbReference>
<evidence type="ECO:0000256" key="1">
    <source>
        <dbReference type="SAM" id="SignalP"/>
    </source>
</evidence>
<feature type="chain" id="PRO_5032710858" evidence="1">
    <location>
        <begin position="24"/>
        <end position="363"/>
    </location>
</feature>
<evidence type="ECO:0000313" key="2">
    <source>
        <dbReference type="EMBL" id="MBB4808049.1"/>
    </source>
</evidence>
<keyword evidence="1" id="KW-0732">Signal</keyword>
<evidence type="ECO:0000313" key="3">
    <source>
        <dbReference type="Proteomes" id="UP000592180"/>
    </source>
</evidence>
<dbReference type="EMBL" id="JACHLE010000006">
    <property type="protein sequence ID" value="MBB4808049.1"/>
    <property type="molecule type" value="Genomic_DNA"/>
</dbReference>
<organism evidence="2 3">
    <name type="scientific">Chryseobacterium defluvii</name>
    <dbReference type="NCBI Taxonomy" id="160396"/>
    <lineage>
        <taxon>Bacteria</taxon>
        <taxon>Pseudomonadati</taxon>
        <taxon>Bacteroidota</taxon>
        <taxon>Flavobacteriia</taxon>
        <taxon>Flavobacteriales</taxon>
        <taxon>Weeksellaceae</taxon>
        <taxon>Chryseobacterium group</taxon>
        <taxon>Chryseobacterium</taxon>
    </lineage>
</organism>
<name>A0A840KEQ7_9FLAO</name>
<feature type="signal peptide" evidence="1">
    <location>
        <begin position="1"/>
        <end position="23"/>
    </location>
</feature>
<accession>A0A840KEQ7</accession>
<dbReference type="RefSeq" id="WP_184191566.1">
    <property type="nucleotide sequence ID" value="NZ_JACHLE010000006.1"/>
</dbReference>
<dbReference type="PROSITE" id="PS51257">
    <property type="entry name" value="PROKAR_LIPOPROTEIN"/>
    <property type="match status" value="1"/>
</dbReference>
<dbReference type="Proteomes" id="UP000592180">
    <property type="component" value="Unassembled WGS sequence"/>
</dbReference>
<keyword evidence="3" id="KW-1185">Reference proteome</keyword>
<dbReference type="SUPFAM" id="SSF48695">
    <property type="entry name" value="Multiheme cytochromes"/>
    <property type="match status" value="1"/>
</dbReference>
<sequence length="363" mass="41013">MKKIYFLSILCLFWLFSCKNDEAVVEVAQGSFVNFNINEVPYAKLSTYAFFTGDLKNLTPSSKVLPFEPASSLFTDYALKKRFIWMPAGTKATYVAGNKILEFPVGTVLIKNFYYNTIQPGNTTKIIETRLMIKKSSGWIFAEYLWNDAQTEADLVTGTDFMSGSSQNITFKKENGDIVNIDYRIPSQSECLTCHKLGDDPAPIGLKPQNLNNNYNYPGNIKNQLQKLVDEGYLVSYPANIASTVNYKDTSQPLDIRLRSYLDINCAHCHEQEGHCNYRALRLNFSSTTNLANLGVCVTADEPIDPTIQKIIRPGNHLKSVMNFRLDTEDESVRMPLLGRTIVDDKGVLLLQQWIDSFNQPCN</sequence>